<keyword evidence="6 9" id="KW-0472">Membrane</keyword>
<dbReference type="InterPro" id="IPR005282">
    <property type="entry name" value="LC_transporter"/>
</dbReference>
<keyword evidence="3 9" id="KW-0812">Transmembrane</keyword>
<keyword evidence="4" id="KW-0677">Repeat</keyword>
<dbReference type="InterPro" id="IPR006603">
    <property type="entry name" value="PQ-loop_rpt"/>
</dbReference>
<evidence type="ECO:0000313" key="11">
    <source>
        <dbReference type="Proteomes" id="UP001058974"/>
    </source>
</evidence>
<evidence type="ECO:0000256" key="5">
    <source>
        <dbReference type="ARBA" id="ARBA00022989"/>
    </source>
</evidence>
<dbReference type="Gramene" id="Psat1g083560.1">
    <property type="protein sequence ID" value="Psat1g083560.1.cds"/>
    <property type="gene ID" value="Psat1g083560"/>
</dbReference>
<dbReference type="PANTHER" id="PTHR13131:SF11">
    <property type="entry name" value="LYSOSOMAL CYSTINE TRANSPORTER FAMILY PROTEIN"/>
    <property type="match status" value="1"/>
</dbReference>
<dbReference type="AlphaFoldDB" id="A0A9D5BGZ9"/>
<name>A0A9D5BGZ9_PEA</name>
<dbReference type="Gramene" id="Psat01G0213800-T1">
    <property type="protein sequence ID" value="KAI5443367.1"/>
    <property type="gene ID" value="KIW84_012138"/>
</dbReference>
<evidence type="ECO:0000256" key="6">
    <source>
        <dbReference type="ARBA" id="ARBA00023136"/>
    </source>
</evidence>
<dbReference type="SMART" id="SM00679">
    <property type="entry name" value="CTNS"/>
    <property type="match status" value="2"/>
</dbReference>
<sequence>MASWNSIPCRVAYEVLGWSAFFCWSVSFYPQVYLNYKRKSVVGLNIDYALLNTIKQVYYMIYNASLYFSPYVQKQYGNKYGHKQMNPVALNDVAFSAHAVLLSAFTLYQIGIYDRGGQKLSRTTAGMTVIVTLASIVCAFIALPSRSWLWLISIFNGIQVALTIIKYIPQAVFNFTRKSTEGWSIGLVLLDFFGGVANFLQMIMQSVDQGSSKNIYGNIGKLLVAVVSIVFDILFICQHYCLYPPKKSEADKSENPVNAV</sequence>
<feature type="transmembrane region" description="Helical" evidence="9">
    <location>
        <begin position="125"/>
        <end position="142"/>
    </location>
</feature>
<proteinExistence type="predicted"/>
<evidence type="ECO:0000256" key="1">
    <source>
        <dbReference type="ARBA" id="ARBA00004155"/>
    </source>
</evidence>
<dbReference type="OrthoDB" id="75720at2759"/>
<protein>
    <recommendedName>
        <fullName evidence="8">Cystinosin homolog</fullName>
    </recommendedName>
</protein>
<reference evidence="10 11" key="1">
    <citation type="journal article" date="2022" name="Nat. Genet.">
        <title>Improved pea reference genome and pan-genome highlight genomic features and evolutionary characteristics.</title>
        <authorList>
            <person name="Yang T."/>
            <person name="Liu R."/>
            <person name="Luo Y."/>
            <person name="Hu S."/>
            <person name="Wang D."/>
            <person name="Wang C."/>
            <person name="Pandey M.K."/>
            <person name="Ge S."/>
            <person name="Xu Q."/>
            <person name="Li N."/>
            <person name="Li G."/>
            <person name="Huang Y."/>
            <person name="Saxena R.K."/>
            <person name="Ji Y."/>
            <person name="Li M."/>
            <person name="Yan X."/>
            <person name="He Y."/>
            <person name="Liu Y."/>
            <person name="Wang X."/>
            <person name="Xiang C."/>
            <person name="Varshney R.K."/>
            <person name="Ding H."/>
            <person name="Gao S."/>
            <person name="Zong X."/>
        </authorList>
    </citation>
    <scope>NUCLEOTIDE SEQUENCE [LARGE SCALE GENOMIC DNA]</scope>
    <source>
        <strain evidence="10 11">cv. Zhongwan 6</strain>
    </source>
</reference>
<feature type="transmembrane region" description="Helical" evidence="9">
    <location>
        <begin position="93"/>
        <end position="113"/>
    </location>
</feature>
<dbReference type="Proteomes" id="UP001058974">
    <property type="component" value="Chromosome 1"/>
</dbReference>
<dbReference type="EMBL" id="JAMSHJ010000001">
    <property type="protein sequence ID" value="KAI5443367.1"/>
    <property type="molecule type" value="Genomic_DNA"/>
</dbReference>
<dbReference type="GO" id="GO:0005765">
    <property type="term" value="C:lysosomal membrane"/>
    <property type="evidence" value="ECO:0007669"/>
    <property type="project" value="UniProtKB-SubCell"/>
</dbReference>
<evidence type="ECO:0000313" key="10">
    <source>
        <dbReference type="EMBL" id="KAI5443367.1"/>
    </source>
</evidence>
<evidence type="ECO:0000256" key="7">
    <source>
        <dbReference type="ARBA" id="ARBA00023228"/>
    </source>
</evidence>
<accession>A0A9D5BGZ9</accession>
<dbReference type="Gene3D" id="1.20.1280.290">
    <property type="match status" value="2"/>
</dbReference>
<feature type="transmembrane region" description="Helical" evidence="9">
    <location>
        <begin position="180"/>
        <end position="203"/>
    </location>
</feature>
<feature type="transmembrane region" description="Helical" evidence="9">
    <location>
        <begin position="148"/>
        <end position="168"/>
    </location>
</feature>
<comment type="caution">
    <text evidence="10">The sequence shown here is derived from an EMBL/GenBank/DDBJ whole genome shotgun (WGS) entry which is preliminary data.</text>
</comment>
<dbReference type="FunFam" id="1.20.1280.290:FF:000018">
    <property type="entry name" value="Cystinosin homolog"/>
    <property type="match status" value="1"/>
</dbReference>
<evidence type="ECO:0000256" key="2">
    <source>
        <dbReference type="ARBA" id="ARBA00022448"/>
    </source>
</evidence>
<feature type="transmembrane region" description="Helical" evidence="9">
    <location>
        <begin position="15"/>
        <end position="36"/>
    </location>
</feature>
<dbReference type="PANTHER" id="PTHR13131">
    <property type="entry name" value="CYSTINOSIN"/>
    <property type="match status" value="1"/>
</dbReference>
<gene>
    <name evidence="10" type="ORF">KIW84_012138</name>
</gene>
<dbReference type="NCBIfam" id="TIGR00951">
    <property type="entry name" value="2A43"/>
    <property type="match status" value="1"/>
</dbReference>
<evidence type="ECO:0000256" key="9">
    <source>
        <dbReference type="SAM" id="Phobius"/>
    </source>
</evidence>
<keyword evidence="5 9" id="KW-1133">Transmembrane helix</keyword>
<feature type="transmembrane region" description="Helical" evidence="9">
    <location>
        <begin position="215"/>
        <end position="237"/>
    </location>
</feature>
<keyword evidence="7" id="KW-0458">Lysosome</keyword>
<dbReference type="GO" id="GO:0015184">
    <property type="term" value="F:L-cystine transmembrane transporter activity"/>
    <property type="evidence" value="ECO:0007669"/>
    <property type="project" value="TreeGrafter"/>
</dbReference>
<evidence type="ECO:0000256" key="8">
    <source>
        <dbReference type="ARBA" id="ARBA00074957"/>
    </source>
</evidence>
<keyword evidence="2" id="KW-0813">Transport</keyword>
<keyword evidence="11" id="KW-1185">Reference proteome</keyword>
<evidence type="ECO:0000256" key="3">
    <source>
        <dbReference type="ARBA" id="ARBA00022692"/>
    </source>
</evidence>
<organism evidence="10 11">
    <name type="scientific">Pisum sativum</name>
    <name type="common">Garden pea</name>
    <name type="synonym">Lathyrus oleraceus</name>
    <dbReference type="NCBI Taxonomy" id="3888"/>
    <lineage>
        <taxon>Eukaryota</taxon>
        <taxon>Viridiplantae</taxon>
        <taxon>Streptophyta</taxon>
        <taxon>Embryophyta</taxon>
        <taxon>Tracheophyta</taxon>
        <taxon>Spermatophyta</taxon>
        <taxon>Magnoliopsida</taxon>
        <taxon>eudicotyledons</taxon>
        <taxon>Gunneridae</taxon>
        <taxon>Pentapetalae</taxon>
        <taxon>rosids</taxon>
        <taxon>fabids</taxon>
        <taxon>Fabales</taxon>
        <taxon>Fabaceae</taxon>
        <taxon>Papilionoideae</taxon>
        <taxon>50 kb inversion clade</taxon>
        <taxon>NPAAA clade</taxon>
        <taxon>Hologalegina</taxon>
        <taxon>IRL clade</taxon>
        <taxon>Fabeae</taxon>
        <taxon>Lathyrus</taxon>
    </lineage>
</organism>
<dbReference type="Pfam" id="PF04193">
    <property type="entry name" value="PQ-loop"/>
    <property type="match status" value="2"/>
</dbReference>
<evidence type="ECO:0000256" key="4">
    <source>
        <dbReference type="ARBA" id="ARBA00022737"/>
    </source>
</evidence>
<comment type="subcellular location">
    <subcellularLocation>
        <location evidence="1">Lysosome membrane</location>
        <topology evidence="1">Multi-pass membrane protein</topology>
    </subcellularLocation>
</comment>